<keyword evidence="1" id="KW-0648">Protein biosynthesis</keyword>
<dbReference type="GO" id="GO:0003743">
    <property type="term" value="F:translation initiation factor activity"/>
    <property type="evidence" value="ECO:0007669"/>
    <property type="project" value="UniProtKB-KW"/>
</dbReference>
<keyword evidence="1" id="KW-0396">Initiation factor</keyword>
<dbReference type="RefSeq" id="WP_154510789.1">
    <property type="nucleotide sequence ID" value="NZ_DBFWWU010000173.1"/>
</dbReference>
<evidence type="ECO:0000313" key="1">
    <source>
        <dbReference type="EMBL" id="MSS27894.1"/>
    </source>
</evidence>
<protein>
    <submittedName>
        <fullName evidence="1">Translation initiation factor 2</fullName>
    </submittedName>
</protein>
<organism evidence="1 2">
    <name type="scientific">Desulfovibrio porci</name>
    <dbReference type="NCBI Taxonomy" id="2605782"/>
    <lineage>
        <taxon>Bacteria</taxon>
        <taxon>Pseudomonadati</taxon>
        <taxon>Thermodesulfobacteriota</taxon>
        <taxon>Desulfovibrionia</taxon>
        <taxon>Desulfovibrionales</taxon>
        <taxon>Desulfovibrionaceae</taxon>
        <taxon>Desulfovibrio</taxon>
    </lineage>
</organism>
<dbReference type="Proteomes" id="UP000477488">
    <property type="component" value="Unassembled WGS sequence"/>
</dbReference>
<comment type="caution">
    <text evidence="1">The sequence shown here is derived from an EMBL/GenBank/DDBJ whole genome shotgun (WGS) entry which is preliminary data.</text>
</comment>
<name>A0A6L5XL25_9BACT</name>
<accession>A0A6L5XL25</accession>
<reference evidence="1 2" key="1">
    <citation type="submission" date="2019-09" db="EMBL/GenBank/DDBJ databases">
        <title>In-depth cultivation of the pig gut microbiome towards novel bacterial diversity and tailored functional studies.</title>
        <authorList>
            <person name="Wylensek D."/>
            <person name="Hitch T.C.A."/>
            <person name="Clavel T."/>
        </authorList>
    </citation>
    <scope>NUCLEOTIDE SEQUENCE [LARGE SCALE GENOMIC DNA]</scope>
    <source>
        <strain evidence="1 2">PG-178-WT-4</strain>
    </source>
</reference>
<proteinExistence type="predicted"/>
<gene>
    <name evidence="1" type="ORF">FYJ44_07525</name>
</gene>
<evidence type="ECO:0000313" key="2">
    <source>
        <dbReference type="Proteomes" id="UP000477488"/>
    </source>
</evidence>
<dbReference type="AlphaFoldDB" id="A0A6L5XL25"/>
<sequence length="255" mass="27930">MAAMNRTGFPLLPPLAALLLAALCLLSPRPVTALAVSKSLPLYARDMEFYYQDKRPEVLPGILRAFDAQGVLAQGEKRLMVAAFLAEALRRDPSARPRLLPPPDSLSRDGRLTLAWMVHLAGLPDEDSLLAGLLTPEDAPLPTQIRNSPTPLLRWDIYAEKSVLQMYWAAFLASGDTDYLDSIINAALRYARLNARGRQQDAVFPVCAAAAASLYELAPRHAAVRARVEQALEGRSGPEADTLRIILRRERPGAS</sequence>
<keyword evidence="2" id="KW-1185">Reference proteome</keyword>
<dbReference type="EMBL" id="VUMH01000006">
    <property type="protein sequence ID" value="MSS27894.1"/>
    <property type="molecule type" value="Genomic_DNA"/>
</dbReference>